<evidence type="ECO:0000313" key="2">
    <source>
        <dbReference type="EMBL" id="CAE0484993.1"/>
    </source>
</evidence>
<keyword evidence="1" id="KW-1133">Transmembrane helix</keyword>
<accession>A0A6S8GLB5</accession>
<dbReference type="EMBL" id="HBIP01000083">
    <property type="protein sequence ID" value="CAE0484994.1"/>
    <property type="molecule type" value="Transcribed_RNA"/>
</dbReference>
<evidence type="ECO:0000256" key="1">
    <source>
        <dbReference type="SAM" id="Phobius"/>
    </source>
</evidence>
<feature type="transmembrane region" description="Helical" evidence="1">
    <location>
        <begin position="121"/>
        <end position="140"/>
    </location>
</feature>
<reference evidence="2" key="1">
    <citation type="submission" date="2021-01" db="EMBL/GenBank/DDBJ databases">
        <authorList>
            <person name="Corre E."/>
            <person name="Pelletier E."/>
            <person name="Niang G."/>
            <person name="Scheremetjew M."/>
            <person name="Finn R."/>
            <person name="Kale V."/>
            <person name="Holt S."/>
            <person name="Cochrane G."/>
            <person name="Meng A."/>
            <person name="Brown T."/>
            <person name="Cohen L."/>
        </authorList>
    </citation>
    <scope>NUCLEOTIDE SEQUENCE</scope>
    <source>
        <strain evidence="2">CCMP1320</strain>
    </source>
</reference>
<dbReference type="EMBL" id="HBIP01000082">
    <property type="protein sequence ID" value="CAE0484993.1"/>
    <property type="molecule type" value="Transcribed_RNA"/>
</dbReference>
<feature type="transmembrane region" description="Helical" evidence="1">
    <location>
        <begin position="229"/>
        <end position="251"/>
    </location>
</feature>
<evidence type="ECO:0000313" key="3">
    <source>
        <dbReference type="EMBL" id="CAE0484994.1"/>
    </source>
</evidence>
<feature type="transmembrane region" description="Helical" evidence="1">
    <location>
        <begin position="152"/>
        <end position="173"/>
    </location>
</feature>
<feature type="transmembrane region" description="Helical" evidence="1">
    <location>
        <begin position="179"/>
        <end position="202"/>
    </location>
</feature>
<keyword evidence="1" id="KW-0812">Transmembrane</keyword>
<keyword evidence="1" id="KW-0472">Membrane</keyword>
<dbReference type="AlphaFoldDB" id="A0A6S8GLB5"/>
<organism evidence="2">
    <name type="scientific">Dunaliella tertiolecta</name>
    <name type="common">Green alga</name>
    <dbReference type="NCBI Taxonomy" id="3047"/>
    <lineage>
        <taxon>Eukaryota</taxon>
        <taxon>Viridiplantae</taxon>
        <taxon>Chlorophyta</taxon>
        <taxon>core chlorophytes</taxon>
        <taxon>Chlorophyceae</taxon>
        <taxon>CS clade</taxon>
        <taxon>Chlamydomonadales</taxon>
        <taxon>Dunaliellaceae</taxon>
        <taxon>Dunaliella</taxon>
    </lineage>
</organism>
<proteinExistence type="predicted"/>
<sequence length="358" mass="37039">MNYQATAARSHCALIHSNAQLNPCIRRPTALSSAPTRASFPRTLHRFSKGRGATMLKANDTKGSTSTQQGLTMASPQTQASAFSLLSISSAALATLAIFLPPELLLNAAFPASAQSALDPVFLRIAGATLVISSAVEYCLKDAAENGRLASATYQRLMVGCAVKSTAYLAAFAASPDVWSPLVVALYPTAAAASLALNVGVLQANNKQQQGKEPASLAVPLSSSTRDGWIYSAFALIYIGTALACWAPAGGPSLFSPDISESAAGQLLKHTWSPGFLLAAVACINLKDAADRGRLGASTFKRLNLGIAGLETAYSMSFAGAMFSGMAPTDLSSPAGSNLAASLGIALFCLWKGTQSKK</sequence>
<gene>
    <name evidence="2" type="ORF">DTER00134_LOCUS32</name>
    <name evidence="3" type="ORF">DTER00134_LOCUS33</name>
</gene>
<name>A0A6S8GLB5_DUNTE</name>
<protein>
    <submittedName>
        <fullName evidence="2">Uncharacterized protein</fullName>
    </submittedName>
</protein>
<feature type="transmembrane region" description="Helical" evidence="1">
    <location>
        <begin position="82"/>
        <end position="101"/>
    </location>
</feature>
<feature type="transmembrane region" description="Helical" evidence="1">
    <location>
        <begin position="335"/>
        <end position="351"/>
    </location>
</feature>